<dbReference type="PANTHER" id="PTHR15725:SF0">
    <property type="entry name" value="ZINC FINGER CCCH DOMAIN-CONTAINING PROTEIN 32-LIKE"/>
    <property type="match status" value="1"/>
</dbReference>
<dbReference type="EMBL" id="JANJYI010000006">
    <property type="protein sequence ID" value="KAK2646009.1"/>
    <property type="molecule type" value="Genomic_DNA"/>
</dbReference>
<keyword evidence="5" id="KW-0238">DNA-binding</keyword>
<evidence type="ECO:0000256" key="4">
    <source>
        <dbReference type="ARBA" id="ARBA00022833"/>
    </source>
</evidence>
<feature type="zinc finger region" description="C3H1-type" evidence="6">
    <location>
        <begin position="37"/>
        <end position="63"/>
    </location>
</feature>
<dbReference type="Proteomes" id="UP001280121">
    <property type="component" value="Unassembled WGS sequence"/>
</dbReference>
<dbReference type="GO" id="GO:0003677">
    <property type="term" value="F:DNA binding"/>
    <property type="evidence" value="ECO:0007669"/>
    <property type="project" value="UniProtKB-KW"/>
</dbReference>
<reference evidence="9" key="1">
    <citation type="journal article" date="2023" name="Plant J.">
        <title>Genome sequences and population genomics provide insights into the demographic history, inbreeding, and mutation load of two 'living fossil' tree species of Dipteronia.</title>
        <authorList>
            <person name="Feng Y."/>
            <person name="Comes H.P."/>
            <person name="Chen J."/>
            <person name="Zhu S."/>
            <person name="Lu R."/>
            <person name="Zhang X."/>
            <person name="Li P."/>
            <person name="Qiu J."/>
            <person name="Olsen K.M."/>
            <person name="Qiu Y."/>
        </authorList>
    </citation>
    <scope>NUCLEOTIDE SEQUENCE</scope>
    <source>
        <strain evidence="9">KIB01</strain>
    </source>
</reference>
<dbReference type="PROSITE" id="PS50103">
    <property type="entry name" value="ZF_C3H1"/>
    <property type="match status" value="3"/>
</dbReference>
<accession>A0AAD9U292</accession>
<feature type="domain" description="C3H1-type" evidence="8">
    <location>
        <begin position="37"/>
        <end position="63"/>
    </location>
</feature>
<feature type="region of interest" description="Disordered" evidence="7">
    <location>
        <begin position="439"/>
        <end position="473"/>
    </location>
</feature>
<feature type="compositionally biased region" description="Basic residues" evidence="7">
    <location>
        <begin position="390"/>
        <end position="401"/>
    </location>
</feature>
<feature type="zinc finger region" description="C3H1-type" evidence="6">
    <location>
        <begin position="6"/>
        <end position="35"/>
    </location>
</feature>
<evidence type="ECO:0000256" key="2">
    <source>
        <dbReference type="ARBA" id="ARBA00022737"/>
    </source>
</evidence>
<evidence type="ECO:0000256" key="1">
    <source>
        <dbReference type="ARBA" id="ARBA00022723"/>
    </source>
</evidence>
<evidence type="ECO:0000256" key="7">
    <source>
        <dbReference type="SAM" id="MobiDB-lite"/>
    </source>
</evidence>
<keyword evidence="3 6" id="KW-0863">Zinc-finger</keyword>
<dbReference type="Pfam" id="PF15663">
    <property type="entry name" value="zf-CCCH_3"/>
    <property type="match status" value="1"/>
</dbReference>
<dbReference type="SUPFAM" id="SSF90229">
    <property type="entry name" value="CCCH zinc finger"/>
    <property type="match status" value="1"/>
</dbReference>
<gene>
    <name evidence="9" type="ORF">Ddye_021204</name>
</gene>
<evidence type="ECO:0000313" key="10">
    <source>
        <dbReference type="Proteomes" id="UP001280121"/>
    </source>
</evidence>
<evidence type="ECO:0000256" key="6">
    <source>
        <dbReference type="PROSITE-ProRule" id="PRU00723"/>
    </source>
</evidence>
<dbReference type="AlphaFoldDB" id="A0AAD9U292"/>
<feature type="region of interest" description="Disordered" evidence="7">
    <location>
        <begin position="370"/>
        <end position="404"/>
    </location>
</feature>
<name>A0AAD9U292_9ROSI</name>
<dbReference type="FunFam" id="4.10.1000.10:FF:000021">
    <property type="entry name" value="Zinc finger CCCH domain-containing protein 17"/>
    <property type="match status" value="1"/>
</dbReference>
<dbReference type="PANTHER" id="PTHR15725">
    <property type="entry name" value="ZN-FINGER, C-X8-C-X5-C-X3-H TYPE-CONTAINING"/>
    <property type="match status" value="1"/>
</dbReference>
<evidence type="ECO:0000256" key="5">
    <source>
        <dbReference type="ARBA" id="ARBA00023125"/>
    </source>
</evidence>
<evidence type="ECO:0000259" key="8">
    <source>
        <dbReference type="PROSITE" id="PS50103"/>
    </source>
</evidence>
<dbReference type="InterPro" id="IPR036855">
    <property type="entry name" value="Znf_CCCH_sf"/>
</dbReference>
<dbReference type="InterPro" id="IPR000571">
    <property type="entry name" value="Znf_CCCH"/>
</dbReference>
<evidence type="ECO:0000313" key="9">
    <source>
        <dbReference type="EMBL" id="KAK2646009.1"/>
    </source>
</evidence>
<dbReference type="InterPro" id="IPR041686">
    <property type="entry name" value="Znf-CCCH_3"/>
</dbReference>
<feature type="region of interest" description="Disordered" evidence="7">
    <location>
        <begin position="508"/>
        <end position="537"/>
    </location>
</feature>
<sequence>MDEELQKRNTDCLYFLASPLTCKKGMDCEYRHNEIARINPRDCWYWLAGNCINPTCGFRHPPLDGLGPEAAPSEPAPLPYQSSAPVNKTSVPCYFYFNGFCNKGDRCSFLHDPDGGVADEKSSKTTSAIAVALPSENMTNTGNIGTALAETHSSPLEHASKPTVDMRVLSKDDLLKSSPKIMPSSLPHMSVSEGDEAVVIKSVSMVPAEGFIRTRSHLFTERICDEQVDDQIEPEDRWESSPGFDVLVHNDNRSENLGYEDDSEYILSLDREHRELNNHVLGYDFEDAVEYDPMYPDGYEHNVCSGYDGVDNGHIFYNVREPPRHAREMMLDSISPRKRKFLPVKSFNDHSSVDLRDCLRKHKVVDGNPFIHSSRRHESSRVVSRSQERGRRHGMGQRQRGRLASEIGYLELQRDNGTSLNSANQREWFMHSYSSRSWQHNKEKRLPKRHSHSSQVPRKLVSRGSRSTQNSITFSGPKTLAEIKEENKKAGEHGDCFVKMGSSCSASADFQGPKPLSEILKKKKSVNTETESNARRC</sequence>
<evidence type="ECO:0000256" key="3">
    <source>
        <dbReference type="ARBA" id="ARBA00022771"/>
    </source>
</evidence>
<keyword evidence="1 6" id="KW-0479">Metal-binding</keyword>
<proteinExistence type="predicted"/>
<keyword evidence="10" id="KW-1185">Reference proteome</keyword>
<dbReference type="SMART" id="SM00356">
    <property type="entry name" value="ZnF_C3H1"/>
    <property type="match status" value="3"/>
</dbReference>
<comment type="caution">
    <text evidence="9">The sequence shown here is derived from an EMBL/GenBank/DDBJ whole genome shotgun (WGS) entry which is preliminary data.</text>
</comment>
<feature type="domain" description="C3H1-type" evidence="8">
    <location>
        <begin position="6"/>
        <end position="35"/>
    </location>
</feature>
<organism evidence="9 10">
    <name type="scientific">Dipteronia dyeriana</name>
    <dbReference type="NCBI Taxonomy" id="168575"/>
    <lineage>
        <taxon>Eukaryota</taxon>
        <taxon>Viridiplantae</taxon>
        <taxon>Streptophyta</taxon>
        <taxon>Embryophyta</taxon>
        <taxon>Tracheophyta</taxon>
        <taxon>Spermatophyta</taxon>
        <taxon>Magnoliopsida</taxon>
        <taxon>eudicotyledons</taxon>
        <taxon>Gunneridae</taxon>
        <taxon>Pentapetalae</taxon>
        <taxon>rosids</taxon>
        <taxon>malvids</taxon>
        <taxon>Sapindales</taxon>
        <taxon>Sapindaceae</taxon>
        <taxon>Hippocastanoideae</taxon>
        <taxon>Acereae</taxon>
        <taxon>Dipteronia</taxon>
    </lineage>
</organism>
<feature type="compositionally biased region" description="Basic residues" evidence="7">
    <location>
        <begin position="442"/>
        <end position="452"/>
    </location>
</feature>
<feature type="zinc finger region" description="C3H1-type" evidence="6">
    <location>
        <begin position="87"/>
        <end position="114"/>
    </location>
</feature>
<dbReference type="Gene3D" id="4.10.1000.10">
    <property type="entry name" value="Zinc finger, CCCH-type"/>
    <property type="match status" value="2"/>
</dbReference>
<keyword evidence="4 6" id="KW-0862">Zinc</keyword>
<keyword evidence="2" id="KW-0677">Repeat</keyword>
<feature type="compositionally biased region" description="Polar residues" evidence="7">
    <location>
        <begin position="464"/>
        <end position="473"/>
    </location>
</feature>
<dbReference type="Pfam" id="PF00642">
    <property type="entry name" value="zf-CCCH"/>
    <property type="match status" value="1"/>
</dbReference>
<protein>
    <recommendedName>
        <fullName evidence="8">C3H1-type domain-containing protein</fullName>
    </recommendedName>
</protein>
<feature type="domain" description="C3H1-type" evidence="8">
    <location>
        <begin position="87"/>
        <end position="114"/>
    </location>
</feature>
<dbReference type="GO" id="GO:0008270">
    <property type="term" value="F:zinc ion binding"/>
    <property type="evidence" value="ECO:0007669"/>
    <property type="project" value="UniProtKB-KW"/>
</dbReference>
<dbReference type="GO" id="GO:0003729">
    <property type="term" value="F:mRNA binding"/>
    <property type="evidence" value="ECO:0007669"/>
    <property type="project" value="TreeGrafter"/>
</dbReference>